<keyword evidence="2" id="KW-1185">Reference proteome</keyword>
<dbReference type="Proteomes" id="UP001595478">
    <property type="component" value="Unassembled WGS sequence"/>
</dbReference>
<sequence length="97" mass="11152">MSEYSFEWDENKNASSLAKHAISFDEASTVFDDFMGRIIPDPDHSIGEERFLLLGNSANSRLLIVCHCVRVNESIRIISARKADKRERQIYEGYRNA</sequence>
<dbReference type="InterPro" id="IPR038573">
    <property type="entry name" value="BrnT_sf"/>
</dbReference>
<organism evidence="1 2">
    <name type="scientific">Agaribacter flavus</name>
    <dbReference type="NCBI Taxonomy" id="1902781"/>
    <lineage>
        <taxon>Bacteria</taxon>
        <taxon>Pseudomonadati</taxon>
        <taxon>Pseudomonadota</taxon>
        <taxon>Gammaproteobacteria</taxon>
        <taxon>Alteromonadales</taxon>
        <taxon>Alteromonadaceae</taxon>
        <taxon>Agaribacter</taxon>
    </lineage>
</organism>
<dbReference type="Pfam" id="PF04365">
    <property type="entry name" value="BrnT_toxin"/>
    <property type="match status" value="1"/>
</dbReference>
<reference evidence="2" key="1">
    <citation type="journal article" date="2019" name="Int. J. Syst. Evol. Microbiol.">
        <title>The Global Catalogue of Microorganisms (GCM) 10K type strain sequencing project: providing services to taxonomists for standard genome sequencing and annotation.</title>
        <authorList>
            <consortium name="The Broad Institute Genomics Platform"/>
            <consortium name="The Broad Institute Genome Sequencing Center for Infectious Disease"/>
            <person name="Wu L."/>
            <person name="Ma J."/>
        </authorList>
    </citation>
    <scope>NUCLEOTIDE SEQUENCE [LARGE SCALE GENOMIC DNA]</scope>
    <source>
        <strain evidence="2">KCTC 52473</strain>
    </source>
</reference>
<protein>
    <submittedName>
        <fullName evidence="1">BrnT family toxin</fullName>
    </submittedName>
</protein>
<dbReference type="RefSeq" id="WP_376921060.1">
    <property type="nucleotide sequence ID" value="NZ_JBHRSW010000040.1"/>
</dbReference>
<evidence type="ECO:0000313" key="2">
    <source>
        <dbReference type="Proteomes" id="UP001595478"/>
    </source>
</evidence>
<dbReference type="Gene3D" id="3.10.450.530">
    <property type="entry name" value="Ribonuclease toxin, BrnT, of type II toxin-antitoxin system"/>
    <property type="match status" value="1"/>
</dbReference>
<evidence type="ECO:0000313" key="1">
    <source>
        <dbReference type="EMBL" id="MFC3122933.1"/>
    </source>
</evidence>
<accession>A0ABV7FUL7</accession>
<comment type="caution">
    <text evidence="1">The sequence shown here is derived from an EMBL/GenBank/DDBJ whole genome shotgun (WGS) entry which is preliminary data.</text>
</comment>
<dbReference type="InterPro" id="IPR007460">
    <property type="entry name" value="BrnT_toxin"/>
</dbReference>
<dbReference type="EMBL" id="JBHRSW010000040">
    <property type="protein sequence ID" value="MFC3122933.1"/>
    <property type="molecule type" value="Genomic_DNA"/>
</dbReference>
<proteinExistence type="predicted"/>
<gene>
    <name evidence="1" type="ORF">ACFOHL_15010</name>
</gene>
<name>A0ABV7FUL7_9ALTE</name>